<evidence type="ECO:0000256" key="5">
    <source>
        <dbReference type="ARBA" id="ARBA00022777"/>
    </source>
</evidence>
<keyword evidence="12" id="KW-1185">Reference proteome</keyword>
<dbReference type="PANTHER" id="PTHR46956:SF1">
    <property type="entry name" value="NUCLEOSIDE DIPHOSPHATE KINASE 6"/>
    <property type="match status" value="1"/>
</dbReference>
<dbReference type="EMBL" id="REGN01002049">
    <property type="protein sequence ID" value="RNA30716.1"/>
    <property type="molecule type" value="Genomic_DNA"/>
</dbReference>
<comment type="similarity">
    <text evidence="8 9">Belongs to the NDK family.</text>
</comment>
<feature type="binding site" evidence="8">
    <location>
        <position position="12"/>
    </location>
    <ligand>
        <name>ATP</name>
        <dbReference type="ChEBI" id="CHEBI:30616"/>
    </ligand>
</feature>
<accession>A0A3M7S4I5</accession>
<comment type="cofactor">
    <cofactor evidence="1">
        <name>Mg(2+)</name>
        <dbReference type="ChEBI" id="CHEBI:18420"/>
    </cofactor>
</comment>
<dbReference type="GO" id="GO:0006228">
    <property type="term" value="P:UTP biosynthetic process"/>
    <property type="evidence" value="ECO:0007669"/>
    <property type="project" value="InterPro"/>
</dbReference>
<reference evidence="11 12" key="1">
    <citation type="journal article" date="2018" name="Sci. Rep.">
        <title>Genomic signatures of local adaptation to the degree of environmental predictability in rotifers.</title>
        <authorList>
            <person name="Franch-Gras L."/>
            <person name="Hahn C."/>
            <person name="Garcia-Roger E.M."/>
            <person name="Carmona M.J."/>
            <person name="Serra M."/>
            <person name="Gomez A."/>
        </authorList>
    </citation>
    <scope>NUCLEOTIDE SEQUENCE [LARGE SCALE GENOMIC DNA]</scope>
    <source>
        <strain evidence="11">HYR1</strain>
    </source>
</reference>
<dbReference type="InterPro" id="IPR034907">
    <property type="entry name" value="NDK-like_dom"/>
</dbReference>
<feature type="domain" description="Nucleoside diphosphate kinase-like" evidence="10">
    <location>
        <begin position="4"/>
        <end position="145"/>
    </location>
</feature>
<feature type="binding site" evidence="8">
    <location>
        <position position="95"/>
    </location>
    <ligand>
        <name>ATP</name>
        <dbReference type="ChEBI" id="CHEBI:30616"/>
    </ligand>
</feature>
<dbReference type="Gene3D" id="3.30.70.141">
    <property type="entry name" value="Nucleoside diphosphate kinase-like domain"/>
    <property type="match status" value="1"/>
</dbReference>
<dbReference type="EC" id="2.7.4.6" evidence="11"/>
<proteinExistence type="inferred from homology"/>
<feature type="binding site" evidence="8">
    <location>
        <position position="89"/>
    </location>
    <ligand>
        <name>ATP</name>
        <dbReference type="ChEBI" id="CHEBI:30616"/>
    </ligand>
</feature>
<keyword evidence="4" id="KW-0547">Nucleotide-binding</keyword>
<feature type="binding site" evidence="8">
    <location>
        <position position="109"/>
    </location>
    <ligand>
        <name>ATP</name>
        <dbReference type="ChEBI" id="CHEBI:30616"/>
    </ligand>
</feature>
<evidence type="ECO:0000313" key="12">
    <source>
        <dbReference type="Proteomes" id="UP000276133"/>
    </source>
</evidence>
<dbReference type="SUPFAM" id="SSF54919">
    <property type="entry name" value="Nucleoside diphosphate kinase, NDK"/>
    <property type="match status" value="1"/>
</dbReference>
<dbReference type="Proteomes" id="UP000276133">
    <property type="component" value="Unassembled WGS sequence"/>
</dbReference>
<evidence type="ECO:0000256" key="8">
    <source>
        <dbReference type="PROSITE-ProRule" id="PRU00706"/>
    </source>
</evidence>
<dbReference type="InterPro" id="IPR037994">
    <property type="entry name" value="NDPk6"/>
</dbReference>
<dbReference type="STRING" id="10195.A0A3M7S4I5"/>
<dbReference type="OrthoDB" id="25346at2759"/>
<evidence type="ECO:0000256" key="4">
    <source>
        <dbReference type="ARBA" id="ARBA00022741"/>
    </source>
</evidence>
<organism evidence="11 12">
    <name type="scientific">Brachionus plicatilis</name>
    <name type="common">Marine rotifer</name>
    <name type="synonym">Brachionus muelleri</name>
    <dbReference type="NCBI Taxonomy" id="10195"/>
    <lineage>
        <taxon>Eukaryota</taxon>
        <taxon>Metazoa</taxon>
        <taxon>Spiralia</taxon>
        <taxon>Gnathifera</taxon>
        <taxon>Rotifera</taxon>
        <taxon>Eurotatoria</taxon>
        <taxon>Monogononta</taxon>
        <taxon>Pseudotrocha</taxon>
        <taxon>Ploima</taxon>
        <taxon>Brachionidae</taxon>
        <taxon>Brachionus</taxon>
    </lineage>
</organism>
<feature type="binding site" evidence="8">
    <location>
        <position position="61"/>
    </location>
    <ligand>
        <name>ATP</name>
        <dbReference type="ChEBI" id="CHEBI:30616"/>
    </ligand>
</feature>
<dbReference type="GO" id="GO:0046872">
    <property type="term" value="F:metal ion binding"/>
    <property type="evidence" value="ECO:0007669"/>
    <property type="project" value="UniProtKB-KW"/>
</dbReference>
<protein>
    <submittedName>
        <fullName evidence="11">Nucleoside diphosphate kinase 6-like</fullName>
        <ecNumber evidence="11">2.7.4.6</ecNumber>
    </submittedName>
</protein>
<evidence type="ECO:0000256" key="9">
    <source>
        <dbReference type="RuleBase" id="RU004011"/>
    </source>
</evidence>
<keyword evidence="5 11" id="KW-0418">Kinase</keyword>
<evidence type="ECO:0000256" key="3">
    <source>
        <dbReference type="ARBA" id="ARBA00022723"/>
    </source>
</evidence>
<feature type="binding site" evidence="8">
    <location>
        <position position="119"/>
    </location>
    <ligand>
        <name>ATP</name>
        <dbReference type="ChEBI" id="CHEBI:30616"/>
    </ligand>
</feature>
<dbReference type="InterPro" id="IPR001564">
    <property type="entry name" value="Nucleoside_diP_kinase"/>
</dbReference>
<dbReference type="PANTHER" id="PTHR46956">
    <property type="entry name" value="NUCLEOSIDE DIPHOSPHATE KINASE 6"/>
    <property type="match status" value="1"/>
</dbReference>
<evidence type="ECO:0000256" key="1">
    <source>
        <dbReference type="ARBA" id="ARBA00001946"/>
    </source>
</evidence>
<dbReference type="Pfam" id="PF00334">
    <property type="entry name" value="NDK"/>
    <property type="match status" value="1"/>
</dbReference>
<evidence type="ECO:0000256" key="7">
    <source>
        <dbReference type="ARBA" id="ARBA00022842"/>
    </source>
</evidence>
<dbReference type="GO" id="GO:0006183">
    <property type="term" value="P:GTP biosynthetic process"/>
    <property type="evidence" value="ECO:0007669"/>
    <property type="project" value="InterPro"/>
</dbReference>
<dbReference type="AlphaFoldDB" id="A0A3M7S4I5"/>
<dbReference type="PRINTS" id="PR01243">
    <property type="entry name" value="NUCDPKINASE"/>
</dbReference>
<keyword evidence="7" id="KW-0460">Magnesium</keyword>
<keyword evidence="3" id="KW-0479">Metal-binding</keyword>
<sequence>MNKLQLTLAIFKPDISLNERAVSEIRKIILKDNYLFVRTKFHKMTLEKAKEFYKVHEKKFFYNRLVYSMSSGPIWCHILARENAIKEWRKLMGPTKVFKTIYDEPQSLRGNYGVTDTRNTLHGSDSDENARTEIDFFFEDFDINKWYANEEKLFRDPKNLMFDEKCVEHKIK</sequence>
<dbReference type="GO" id="GO:0006241">
    <property type="term" value="P:CTP biosynthetic process"/>
    <property type="evidence" value="ECO:0007669"/>
    <property type="project" value="InterPro"/>
</dbReference>
<evidence type="ECO:0000256" key="6">
    <source>
        <dbReference type="ARBA" id="ARBA00022840"/>
    </source>
</evidence>
<dbReference type="PROSITE" id="PS51374">
    <property type="entry name" value="NDPK_LIKE"/>
    <property type="match status" value="1"/>
</dbReference>
<feature type="active site" description="Pros-phosphohistidine intermediate" evidence="8">
    <location>
        <position position="122"/>
    </location>
</feature>
<name>A0A3M7S4I5_BRAPC</name>
<dbReference type="InterPro" id="IPR036850">
    <property type="entry name" value="NDK-like_dom_sf"/>
</dbReference>
<evidence type="ECO:0000259" key="10">
    <source>
        <dbReference type="SMART" id="SM00562"/>
    </source>
</evidence>
<comment type="caution">
    <text evidence="11">The sequence shown here is derived from an EMBL/GenBank/DDBJ whole genome shotgun (WGS) entry which is preliminary data.</text>
</comment>
<keyword evidence="6" id="KW-0067">ATP-binding</keyword>
<evidence type="ECO:0000313" key="11">
    <source>
        <dbReference type="EMBL" id="RNA30716.1"/>
    </source>
</evidence>
<evidence type="ECO:0000256" key="2">
    <source>
        <dbReference type="ARBA" id="ARBA00022679"/>
    </source>
</evidence>
<gene>
    <name evidence="11" type="ORF">BpHYR1_031622</name>
</gene>
<keyword evidence="2 11" id="KW-0808">Transferase</keyword>
<dbReference type="SMART" id="SM00562">
    <property type="entry name" value="NDK"/>
    <property type="match status" value="1"/>
</dbReference>
<dbReference type="GO" id="GO:0004550">
    <property type="term" value="F:nucleoside diphosphate kinase activity"/>
    <property type="evidence" value="ECO:0007669"/>
    <property type="project" value="UniProtKB-EC"/>
</dbReference>
<dbReference type="EMBL" id="REGN01002049">
    <property type="protein sequence ID" value="RNA30715.1"/>
    <property type="molecule type" value="Genomic_DNA"/>
</dbReference>
<dbReference type="GO" id="GO:0005524">
    <property type="term" value="F:ATP binding"/>
    <property type="evidence" value="ECO:0007669"/>
    <property type="project" value="UniProtKB-KW"/>
</dbReference>